<dbReference type="GO" id="GO:0005840">
    <property type="term" value="C:ribosome"/>
    <property type="evidence" value="ECO:0007669"/>
    <property type="project" value="UniProtKB-KW"/>
</dbReference>
<keyword evidence="3 5" id="KW-0687">Ribonucleoprotein</keyword>
<accession>A0ABV6UKF1</accession>
<dbReference type="RefSeq" id="WP_380522311.1">
    <property type="nucleotide sequence ID" value="NZ_JBHEZZ010000005.1"/>
</dbReference>
<dbReference type="Proteomes" id="UP001592528">
    <property type="component" value="Unassembled WGS sequence"/>
</dbReference>
<sequence length="115" mass="12767">MLSPARVSHAVDHRFRSGTSPFPIDIAMGGRHAIANSSRRMLMSQRCDVCGKEPSFGRKVARLGRNAQRRRVLGRSARMFRPNIQPVKATVDGRPVRLKVCTACLKAGKVQRRAS</sequence>
<comment type="similarity">
    <text evidence="1 5">Belongs to the bacterial ribosomal protein bL28 family.</text>
</comment>
<proteinExistence type="inferred from homology"/>
<dbReference type="NCBIfam" id="TIGR00009">
    <property type="entry name" value="L28"/>
    <property type="match status" value="1"/>
</dbReference>
<dbReference type="SUPFAM" id="SSF143800">
    <property type="entry name" value="L28p-like"/>
    <property type="match status" value="1"/>
</dbReference>
<evidence type="ECO:0000256" key="5">
    <source>
        <dbReference type="HAMAP-Rule" id="MF_00373"/>
    </source>
</evidence>
<protein>
    <recommendedName>
        <fullName evidence="4 5">Large ribosomal subunit protein bL28</fullName>
    </recommendedName>
</protein>
<dbReference type="InterPro" id="IPR001383">
    <property type="entry name" value="Ribosomal_bL28_bact-type"/>
</dbReference>
<dbReference type="PANTHER" id="PTHR39080:SF1">
    <property type="entry name" value="LARGE RIBOSOMAL SUBUNIT PROTEIN BL28A"/>
    <property type="match status" value="1"/>
</dbReference>
<evidence type="ECO:0000313" key="6">
    <source>
        <dbReference type="EMBL" id="MFC1401912.1"/>
    </source>
</evidence>
<evidence type="ECO:0000256" key="4">
    <source>
        <dbReference type="ARBA" id="ARBA00035174"/>
    </source>
</evidence>
<dbReference type="PANTHER" id="PTHR39080">
    <property type="entry name" value="50S RIBOSOMAL PROTEIN L28"/>
    <property type="match status" value="1"/>
</dbReference>
<evidence type="ECO:0000313" key="7">
    <source>
        <dbReference type="Proteomes" id="UP001592528"/>
    </source>
</evidence>
<evidence type="ECO:0000256" key="2">
    <source>
        <dbReference type="ARBA" id="ARBA00022980"/>
    </source>
</evidence>
<gene>
    <name evidence="5 6" type="primary">rpmB</name>
    <name evidence="6" type="ORF">ACEZDJ_11510</name>
</gene>
<name>A0ABV6UKF1_9ACTN</name>
<dbReference type="InterPro" id="IPR034704">
    <property type="entry name" value="Ribosomal_bL28/bL31-like_sf"/>
</dbReference>
<evidence type="ECO:0000256" key="1">
    <source>
        <dbReference type="ARBA" id="ARBA00008760"/>
    </source>
</evidence>
<dbReference type="Pfam" id="PF00830">
    <property type="entry name" value="Ribosomal_L28"/>
    <property type="match status" value="1"/>
</dbReference>
<dbReference type="Gene3D" id="2.30.170.40">
    <property type="entry name" value="Ribosomal protein L28/L24"/>
    <property type="match status" value="1"/>
</dbReference>
<keyword evidence="2 5" id="KW-0689">Ribosomal protein</keyword>
<organism evidence="6 7">
    <name type="scientific">Streptacidiphilus cavernicola</name>
    <dbReference type="NCBI Taxonomy" id="3342716"/>
    <lineage>
        <taxon>Bacteria</taxon>
        <taxon>Bacillati</taxon>
        <taxon>Actinomycetota</taxon>
        <taxon>Actinomycetes</taxon>
        <taxon>Kitasatosporales</taxon>
        <taxon>Streptomycetaceae</taxon>
        <taxon>Streptacidiphilus</taxon>
    </lineage>
</organism>
<dbReference type="InterPro" id="IPR026569">
    <property type="entry name" value="Ribosomal_bL28"/>
</dbReference>
<keyword evidence="7" id="KW-1185">Reference proteome</keyword>
<dbReference type="InterPro" id="IPR037147">
    <property type="entry name" value="Ribosomal_bL28_sf"/>
</dbReference>
<dbReference type="HAMAP" id="MF_00373">
    <property type="entry name" value="Ribosomal_bL28"/>
    <property type="match status" value="1"/>
</dbReference>
<dbReference type="EMBL" id="JBHEZZ010000005">
    <property type="protein sequence ID" value="MFC1401912.1"/>
    <property type="molecule type" value="Genomic_DNA"/>
</dbReference>
<dbReference type="Gene3D" id="2.20.150.30">
    <property type="match status" value="1"/>
</dbReference>
<dbReference type="InterPro" id="IPR050096">
    <property type="entry name" value="Bacterial_rp_bL28"/>
</dbReference>
<evidence type="ECO:0000256" key="3">
    <source>
        <dbReference type="ARBA" id="ARBA00023274"/>
    </source>
</evidence>
<comment type="caution">
    <text evidence="6">The sequence shown here is derived from an EMBL/GenBank/DDBJ whole genome shotgun (WGS) entry which is preliminary data.</text>
</comment>
<reference evidence="6 7" key="1">
    <citation type="submission" date="2024-09" db="EMBL/GenBank/DDBJ databases">
        <authorList>
            <person name="Lee S.D."/>
        </authorList>
    </citation>
    <scope>NUCLEOTIDE SEQUENCE [LARGE SCALE GENOMIC DNA]</scope>
    <source>
        <strain evidence="6 7">N1-5</strain>
    </source>
</reference>